<sequence length="773" mass="83083">MDDTTYKQHSSHWGAFSARMNGGRLDIRPFEADPDPSPLLANIPASLDHPARIRKPLIRRGWLEDGPGPDGRRGSDAFVEVEWEEALQRTAQELRRLGASPSLSDDGPLPGARVFGGSYGWSSAGRFHHAQSQVHRFLNSVFGGYVASVDTYSSGAGSVILSLVLGNAIKLNRDHPYLRELAQDTELLICFGGLPLRNLAVSAGGSSRHLGKSVLHKAAARGCNFVSVSPIADDFSDLPGLTRIAPRPATDTALMLGMAYRLHETGLVDRAYLERYTTGYPAFEAYLTGKSDGVAKTPEWAESICGVPSSEIAALAERAAKSRTLINVTYSLQRAENGEQPVWMALTLACMLGQGGLPGAGFCYGLGSIGNIGKEALAVPLPTMPQGHNRVDDFIPVAGISDLLLKPGEPYTYKGEVRRYANIRLVYWAGGNPFHHHQDLSRLKEAFSRPETIILHDSVFTASARHADIVFPATITAERSDIGAGGNDPYLFAMQRFAEPFGEVRDDYSIFADLAGRLGCSEIFTEGRDTDGWLKAMYEPTRAALEKLGHDAPSFEDFMQNGRIELPVRDAPGTMVRFHRDPSGAPLDTPSGKIELFSETVAGAGLPGHAAWLAPAEWLGAPMAERHPFQLVSNQPATRLHSQLDFGSTSMAAKMKGREVARLNGDDAARLGICEGDVIRLHNERGSVLAAARPSDAVLPGVVQLSTGAWYAPEELPGTGLTCVNGNPNAVTSDAGASALSQGCAGQLCLVSLEKLQGAAPQVWPHSAPFHER</sequence>
<comment type="caution">
    <text evidence="9">The sequence shown here is derived from an EMBL/GenBank/DDBJ whole genome shotgun (WGS) entry which is preliminary data.</text>
</comment>
<gene>
    <name evidence="9" type="ORF">NA2_13150</name>
</gene>
<dbReference type="Pfam" id="PF00384">
    <property type="entry name" value="Molybdopterin"/>
    <property type="match status" value="1"/>
</dbReference>
<dbReference type="GO" id="GO:0016491">
    <property type="term" value="F:oxidoreductase activity"/>
    <property type="evidence" value="ECO:0007669"/>
    <property type="project" value="UniProtKB-KW"/>
</dbReference>
<feature type="domain" description="Molybdopterin dinucleotide-binding" evidence="7">
    <location>
        <begin position="629"/>
        <end position="747"/>
    </location>
</feature>
<organism evidence="9 10">
    <name type="scientific">Nitratireductor pacificus pht-3B</name>
    <dbReference type="NCBI Taxonomy" id="391937"/>
    <lineage>
        <taxon>Bacteria</taxon>
        <taxon>Pseudomonadati</taxon>
        <taxon>Pseudomonadota</taxon>
        <taxon>Alphaproteobacteria</taxon>
        <taxon>Hyphomicrobiales</taxon>
        <taxon>Phyllobacteriaceae</taxon>
        <taxon>Nitratireductor</taxon>
    </lineage>
</organism>
<dbReference type="Pfam" id="PF18364">
    <property type="entry name" value="Molybdopterin_N"/>
    <property type="match status" value="1"/>
</dbReference>
<name>K2MBV7_9HYPH</name>
<dbReference type="InterPro" id="IPR006656">
    <property type="entry name" value="Mopterin_OxRdtase"/>
</dbReference>
<keyword evidence="4" id="KW-0479">Metal-binding</keyword>
<evidence type="ECO:0000256" key="4">
    <source>
        <dbReference type="ARBA" id="ARBA00022723"/>
    </source>
</evidence>
<evidence type="ECO:0000256" key="1">
    <source>
        <dbReference type="ARBA" id="ARBA00001942"/>
    </source>
</evidence>
<evidence type="ECO:0000259" key="6">
    <source>
        <dbReference type="Pfam" id="PF00384"/>
    </source>
</evidence>
<proteinExistence type="inferred from homology"/>
<dbReference type="AlphaFoldDB" id="K2MBV7"/>
<dbReference type="Gene3D" id="3.40.228.10">
    <property type="entry name" value="Dimethylsulfoxide Reductase, domain 2"/>
    <property type="match status" value="1"/>
</dbReference>
<dbReference type="EMBL" id="AMRM01000014">
    <property type="protein sequence ID" value="EKF18345.1"/>
    <property type="molecule type" value="Genomic_DNA"/>
</dbReference>
<dbReference type="Proteomes" id="UP000006786">
    <property type="component" value="Unassembled WGS sequence"/>
</dbReference>
<dbReference type="GO" id="GO:0030288">
    <property type="term" value="C:outer membrane-bounded periplasmic space"/>
    <property type="evidence" value="ECO:0007669"/>
    <property type="project" value="TreeGrafter"/>
</dbReference>
<dbReference type="OrthoDB" id="9759518at2"/>
<dbReference type="Pfam" id="PF01568">
    <property type="entry name" value="Molydop_binding"/>
    <property type="match status" value="1"/>
</dbReference>
<dbReference type="Gene3D" id="3.40.50.740">
    <property type="match status" value="1"/>
</dbReference>
<dbReference type="InterPro" id="IPR050612">
    <property type="entry name" value="Prok_Mopterin_Oxidored"/>
</dbReference>
<dbReference type="RefSeq" id="WP_008597467.1">
    <property type="nucleotide sequence ID" value="NZ_AMRM01000014.1"/>
</dbReference>
<feature type="domain" description="Molybdopterin oxidoreductase N-terminal" evidence="8">
    <location>
        <begin position="9"/>
        <end position="47"/>
    </location>
</feature>
<evidence type="ECO:0000256" key="2">
    <source>
        <dbReference type="ARBA" id="ARBA00010312"/>
    </source>
</evidence>
<dbReference type="InterPro" id="IPR041460">
    <property type="entry name" value="Molybdopterin_N"/>
</dbReference>
<dbReference type="InterPro" id="IPR009010">
    <property type="entry name" value="Asp_de-COase-like_dom_sf"/>
</dbReference>
<evidence type="ECO:0000256" key="5">
    <source>
        <dbReference type="ARBA" id="ARBA00023002"/>
    </source>
</evidence>
<dbReference type="InterPro" id="IPR006657">
    <property type="entry name" value="MoPterin_dinucl-bd_dom"/>
</dbReference>
<evidence type="ECO:0000313" key="10">
    <source>
        <dbReference type="Proteomes" id="UP000006786"/>
    </source>
</evidence>
<evidence type="ECO:0000313" key="9">
    <source>
        <dbReference type="EMBL" id="EKF18345.1"/>
    </source>
</evidence>
<dbReference type="GO" id="GO:0043546">
    <property type="term" value="F:molybdopterin cofactor binding"/>
    <property type="evidence" value="ECO:0007669"/>
    <property type="project" value="InterPro"/>
</dbReference>
<dbReference type="PATRIC" id="fig|391937.3.peg.2698"/>
<dbReference type="GO" id="GO:0030151">
    <property type="term" value="F:molybdenum ion binding"/>
    <property type="evidence" value="ECO:0007669"/>
    <property type="project" value="TreeGrafter"/>
</dbReference>
<keyword evidence="3" id="KW-0500">Molybdenum</keyword>
<evidence type="ECO:0000259" key="7">
    <source>
        <dbReference type="Pfam" id="PF01568"/>
    </source>
</evidence>
<dbReference type="eggNOG" id="COG0243">
    <property type="taxonomic scope" value="Bacteria"/>
</dbReference>
<dbReference type="PANTHER" id="PTHR43742:SF10">
    <property type="entry name" value="TRIMETHYLAMINE-N-OXIDE REDUCTASE 2"/>
    <property type="match status" value="1"/>
</dbReference>
<dbReference type="GO" id="GO:0009061">
    <property type="term" value="P:anaerobic respiration"/>
    <property type="evidence" value="ECO:0007669"/>
    <property type="project" value="TreeGrafter"/>
</dbReference>
<dbReference type="SUPFAM" id="SSF53706">
    <property type="entry name" value="Formate dehydrogenase/DMSO reductase, domains 1-3"/>
    <property type="match status" value="1"/>
</dbReference>
<dbReference type="SUPFAM" id="SSF50692">
    <property type="entry name" value="ADC-like"/>
    <property type="match status" value="1"/>
</dbReference>
<comment type="cofactor">
    <cofactor evidence="1">
        <name>Mo-bis(molybdopterin guanine dinucleotide)</name>
        <dbReference type="ChEBI" id="CHEBI:60539"/>
    </cofactor>
</comment>
<dbReference type="Gene3D" id="3.90.55.10">
    <property type="entry name" value="Dimethylsulfoxide Reductase, domain 3"/>
    <property type="match status" value="1"/>
</dbReference>
<protein>
    <submittedName>
        <fullName evidence="9">Molybdopterin oxidoreductase</fullName>
    </submittedName>
</protein>
<dbReference type="PANTHER" id="PTHR43742">
    <property type="entry name" value="TRIMETHYLAMINE-N-OXIDE REDUCTASE"/>
    <property type="match status" value="1"/>
</dbReference>
<keyword evidence="10" id="KW-1185">Reference proteome</keyword>
<evidence type="ECO:0000259" key="8">
    <source>
        <dbReference type="Pfam" id="PF18364"/>
    </source>
</evidence>
<reference evidence="9 10" key="1">
    <citation type="journal article" date="2012" name="J. Bacteriol.">
        <title>Genome Sequence of Nitratireductor pacificus Type Strain pht-3B.</title>
        <authorList>
            <person name="Lai Q."/>
            <person name="Li G."/>
            <person name="Shao Z."/>
        </authorList>
    </citation>
    <scope>NUCLEOTIDE SEQUENCE [LARGE SCALE GENOMIC DNA]</scope>
    <source>
        <strain evidence="10">pht-3B</strain>
    </source>
</reference>
<comment type="similarity">
    <text evidence="2">Belongs to the prokaryotic molybdopterin-containing oxidoreductase family.</text>
</comment>
<dbReference type="STRING" id="391937.NA2_13150"/>
<keyword evidence="5" id="KW-0560">Oxidoreductase</keyword>
<dbReference type="GO" id="GO:0009055">
    <property type="term" value="F:electron transfer activity"/>
    <property type="evidence" value="ECO:0007669"/>
    <property type="project" value="TreeGrafter"/>
</dbReference>
<dbReference type="Gene3D" id="2.40.40.20">
    <property type="match status" value="1"/>
</dbReference>
<accession>K2MBV7</accession>
<evidence type="ECO:0000256" key="3">
    <source>
        <dbReference type="ARBA" id="ARBA00022505"/>
    </source>
</evidence>
<feature type="domain" description="Molybdopterin oxidoreductase" evidence="6">
    <location>
        <begin position="52"/>
        <end position="516"/>
    </location>
</feature>